<keyword evidence="4" id="KW-1185">Reference proteome</keyword>
<sequence>MPDRFLFLDGIRGLAAFTVVLGHAMYTIPENGVDTFFVLSSFLLTLILYTKSLKLAEKGAGRNEWITMMIDYFIRRFLRVYPAFFVCAVMVSMLKYEDQQKAWFLKGRDYKLWEVDSVNADYYFFLQTACLLDSSRITVLAKRWWYIPVTLCIIKSLYGDYRVLRDGQSFLHMHINTFLNGSSFAIIYVQLKAMNIQKRIQESKYAEFVLDKMSCALGIWILSLGYKRLFMQWVFEKGITPGFPYSSIFLAILLTKECLIPGTVAKFFEWNFLVFAGKISFSLYLTHSFVLYLWTHQEDPINFFWYLLFASFSFAYLFYSLVEYPTTQFTNYISQWIKRKSSMYLPLNHKH</sequence>
<proteinExistence type="predicted"/>
<evidence type="ECO:0000259" key="2">
    <source>
        <dbReference type="Pfam" id="PF01757"/>
    </source>
</evidence>
<organism evidence="3 4">
    <name type="scientific">Boothiomyces macroporosus</name>
    <dbReference type="NCBI Taxonomy" id="261099"/>
    <lineage>
        <taxon>Eukaryota</taxon>
        <taxon>Fungi</taxon>
        <taxon>Fungi incertae sedis</taxon>
        <taxon>Chytridiomycota</taxon>
        <taxon>Chytridiomycota incertae sedis</taxon>
        <taxon>Chytridiomycetes</taxon>
        <taxon>Rhizophydiales</taxon>
        <taxon>Terramycetaceae</taxon>
        <taxon>Boothiomyces</taxon>
    </lineage>
</organism>
<dbReference type="EMBL" id="JADGKB010000077">
    <property type="protein sequence ID" value="KAJ3254835.1"/>
    <property type="molecule type" value="Genomic_DNA"/>
</dbReference>
<feature type="domain" description="Acyltransferase 3" evidence="2">
    <location>
        <begin position="6"/>
        <end position="315"/>
    </location>
</feature>
<accession>A0AAD5Y6S6</accession>
<evidence type="ECO:0000313" key="3">
    <source>
        <dbReference type="EMBL" id="KAJ3254835.1"/>
    </source>
</evidence>
<dbReference type="InterPro" id="IPR002656">
    <property type="entry name" value="Acyl_transf_3_dom"/>
</dbReference>
<dbReference type="Proteomes" id="UP001210925">
    <property type="component" value="Unassembled WGS sequence"/>
</dbReference>
<feature type="transmembrane region" description="Helical" evidence="1">
    <location>
        <begin position="77"/>
        <end position="96"/>
    </location>
</feature>
<keyword evidence="1" id="KW-1133">Transmembrane helix</keyword>
<dbReference type="GO" id="GO:0000271">
    <property type="term" value="P:polysaccharide biosynthetic process"/>
    <property type="evidence" value="ECO:0007669"/>
    <property type="project" value="TreeGrafter"/>
</dbReference>
<dbReference type="InterPro" id="IPR050879">
    <property type="entry name" value="Acyltransferase_3"/>
</dbReference>
<dbReference type="PANTHER" id="PTHR23028:SF53">
    <property type="entry name" value="ACYL_TRANSF_3 DOMAIN-CONTAINING PROTEIN"/>
    <property type="match status" value="1"/>
</dbReference>
<evidence type="ECO:0000256" key="1">
    <source>
        <dbReference type="SAM" id="Phobius"/>
    </source>
</evidence>
<protein>
    <recommendedName>
        <fullName evidence="2">Acyltransferase 3 domain-containing protein</fullName>
    </recommendedName>
</protein>
<feature type="transmembrane region" description="Helical" evidence="1">
    <location>
        <begin position="267"/>
        <end position="291"/>
    </location>
</feature>
<dbReference type="GO" id="GO:0016747">
    <property type="term" value="F:acyltransferase activity, transferring groups other than amino-acyl groups"/>
    <property type="evidence" value="ECO:0007669"/>
    <property type="project" value="InterPro"/>
</dbReference>
<dbReference type="PANTHER" id="PTHR23028">
    <property type="entry name" value="ACETYLTRANSFERASE"/>
    <property type="match status" value="1"/>
</dbReference>
<reference evidence="3" key="1">
    <citation type="submission" date="2020-05" db="EMBL/GenBank/DDBJ databases">
        <title>Phylogenomic resolution of chytrid fungi.</title>
        <authorList>
            <person name="Stajich J.E."/>
            <person name="Amses K."/>
            <person name="Simmons R."/>
            <person name="Seto K."/>
            <person name="Myers J."/>
            <person name="Bonds A."/>
            <person name="Quandt C.A."/>
            <person name="Barry K."/>
            <person name="Liu P."/>
            <person name="Grigoriev I."/>
            <person name="Longcore J.E."/>
            <person name="James T.Y."/>
        </authorList>
    </citation>
    <scope>NUCLEOTIDE SEQUENCE</scope>
    <source>
        <strain evidence="3">PLAUS21</strain>
    </source>
</reference>
<feature type="transmembrane region" description="Helical" evidence="1">
    <location>
        <begin position="170"/>
        <end position="189"/>
    </location>
</feature>
<feature type="transmembrane region" description="Helical" evidence="1">
    <location>
        <begin position="12"/>
        <end position="29"/>
    </location>
</feature>
<keyword evidence="1" id="KW-0472">Membrane</keyword>
<comment type="caution">
    <text evidence="3">The sequence shown here is derived from an EMBL/GenBank/DDBJ whole genome shotgun (WGS) entry which is preliminary data.</text>
</comment>
<name>A0AAD5Y6S6_9FUNG</name>
<feature type="transmembrane region" description="Helical" evidence="1">
    <location>
        <begin position="35"/>
        <end position="56"/>
    </location>
</feature>
<dbReference type="Pfam" id="PF01757">
    <property type="entry name" value="Acyl_transf_3"/>
    <property type="match status" value="1"/>
</dbReference>
<keyword evidence="1" id="KW-0812">Transmembrane</keyword>
<dbReference type="GO" id="GO:0016020">
    <property type="term" value="C:membrane"/>
    <property type="evidence" value="ECO:0007669"/>
    <property type="project" value="TreeGrafter"/>
</dbReference>
<feature type="transmembrane region" description="Helical" evidence="1">
    <location>
        <begin position="303"/>
        <end position="322"/>
    </location>
</feature>
<gene>
    <name evidence="3" type="ORF">HK103_006825</name>
</gene>
<evidence type="ECO:0000313" key="4">
    <source>
        <dbReference type="Proteomes" id="UP001210925"/>
    </source>
</evidence>
<dbReference type="AlphaFoldDB" id="A0AAD5Y6S6"/>